<gene>
    <name evidence="3" type="primary">glpQ</name>
    <name evidence="3" type="ORF">DGMP_39680</name>
</gene>
<dbReference type="GO" id="GO:0006629">
    <property type="term" value="P:lipid metabolic process"/>
    <property type="evidence" value="ECO:0007669"/>
    <property type="project" value="InterPro"/>
</dbReference>
<evidence type="ECO:0000313" key="3">
    <source>
        <dbReference type="EMBL" id="BCL63275.1"/>
    </source>
</evidence>
<feature type="domain" description="GP-PDE" evidence="2">
    <location>
        <begin position="25"/>
        <end position="292"/>
    </location>
</feature>
<dbReference type="Pfam" id="PF03009">
    <property type="entry name" value="GDPD"/>
    <property type="match status" value="1"/>
</dbReference>
<accession>A0A8D5JR79</accession>
<organism evidence="3 4">
    <name type="scientific">Desulfomarina profundi</name>
    <dbReference type="NCBI Taxonomy" id="2772557"/>
    <lineage>
        <taxon>Bacteria</taxon>
        <taxon>Pseudomonadati</taxon>
        <taxon>Thermodesulfobacteriota</taxon>
        <taxon>Desulfobulbia</taxon>
        <taxon>Desulfobulbales</taxon>
        <taxon>Desulfobulbaceae</taxon>
        <taxon>Desulfomarina</taxon>
    </lineage>
</organism>
<reference evidence="3" key="1">
    <citation type="submission" date="2020-09" db="EMBL/GenBank/DDBJ databases">
        <title>Desulfogranum mesoprofundum gen. nov., sp. nov., a novel mesophilic, sulfate-reducing chemolithoautotroph isolated from a deep-sea hydrothermal vent chimney in the Suiyo Seamount.</title>
        <authorList>
            <person name="Hashimoto Y."/>
            <person name="Nakagawa S."/>
        </authorList>
    </citation>
    <scope>NUCLEOTIDE SEQUENCE</scope>
    <source>
        <strain evidence="3">KT2</strain>
    </source>
</reference>
<proteinExistence type="predicted"/>
<dbReference type="PANTHER" id="PTHR46211">
    <property type="entry name" value="GLYCEROPHOSPHORYL DIESTER PHOSPHODIESTERASE"/>
    <property type="match status" value="1"/>
</dbReference>
<evidence type="ECO:0000256" key="1">
    <source>
        <dbReference type="SAM" id="SignalP"/>
    </source>
</evidence>
<dbReference type="PROSITE" id="PS51704">
    <property type="entry name" value="GP_PDE"/>
    <property type="match status" value="1"/>
</dbReference>
<protein>
    <submittedName>
        <fullName evidence="3">Glycerophosphoryl diester phosphodiesterase</fullName>
    </submittedName>
</protein>
<dbReference type="Proteomes" id="UP000826725">
    <property type="component" value="Chromosome"/>
</dbReference>
<feature type="signal peptide" evidence="1">
    <location>
        <begin position="1"/>
        <end position="22"/>
    </location>
</feature>
<sequence length="394" mass="45021">MKKHHVFLLFSFLLFFAVSVSATEKTIIVRNGGGDSLIEHTLPAVVLAAAENAPYIELHVGMTSDNQLVVFRDLTLNRLTDVANLFPERNREDGNFYVIDFTLQEIRQLRLHNVFETDSSALSMAIPTLQEELALIRRLEKIMGKKEKTSAEYSMGISLEIKQPWFFHDHDRDISSAILDTLQLYGYTDRKSNLFLQCFDPEELQRIHDRLMPARQMDLPLIQMVGNEDIVEARQKILGEYIPYNYDWLFTNSGRRILAGYAAALALPGSLLLDREGNPILQDYTTTLQQYGVRIFAIQLKKRSEPFPAYASDYPSLLLYFLQKTAIDGLYCNSFQRTGKIVNTFEEKEKRKADLPDFFSSLKLTVPPTQHTVTPKQSIKNFNNLSSHGSLPSL</sequence>
<evidence type="ECO:0000313" key="4">
    <source>
        <dbReference type="Proteomes" id="UP000826725"/>
    </source>
</evidence>
<name>A0A8D5JR79_9BACT</name>
<dbReference type="GO" id="GO:0008081">
    <property type="term" value="F:phosphoric diester hydrolase activity"/>
    <property type="evidence" value="ECO:0007669"/>
    <property type="project" value="InterPro"/>
</dbReference>
<dbReference type="RefSeq" id="WP_228855545.1">
    <property type="nucleotide sequence ID" value="NZ_AP024086.1"/>
</dbReference>
<dbReference type="PANTHER" id="PTHR46211:SF1">
    <property type="entry name" value="GLYCEROPHOSPHODIESTER PHOSPHODIESTERASE, CYTOPLASMIC"/>
    <property type="match status" value="1"/>
</dbReference>
<feature type="chain" id="PRO_5034257897" evidence="1">
    <location>
        <begin position="23"/>
        <end position="394"/>
    </location>
</feature>
<dbReference type="InterPro" id="IPR030395">
    <property type="entry name" value="GP_PDE_dom"/>
</dbReference>
<evidence type="ECO:0000259" key="2">
    <source>
        <dbReference type="PROSITE" id="PS51704"/>
    </source>
</evidence>
<keyword evidence="4" id="KW-1185">Reference proteome</keyword>
<dbReference type="AlphaFoldDB" id="A0A8D5JR79"/>
<keyword evidence="1" id="KW-0732">Signal</keyword>
<dbReference type="EMBL" id="AP024086">
    <property type="protein sequence ID" value="BCL63275.1"/>
    <property type="molecule type" value="Genomic_DNA"/>
</dbReference>
<dbReference type="KEGG" id="dbk:DGMP_39680"/>